<dbReference type="SUPFAM" id="SSF52968">
    <property type="entry name" value="B12-dependent dehydatase associated subunit"/>
    <property type="match status" value="1"/>
</dbReference>
<dbReference type="Pfam" id="PF02288">
    <property type="entry name" value="Dehydratase_MU"/>
    <property type="match status" value="1"/>
</dbReference>
<organism evidence="1 2">
    <name type="scientific">Actinomycetospora aurantiaca</name>
    <dbReference type="NCBI Taxonomy" id="3129233"/>
    <lineage>
        <taxon>Bacteria</taxon>
        <taxon>Bacillati</taxon>
        <taxon>Actinomycetota</taxon>
        <taxon>Actinomycetes</taxon>
        <taxon>Pseudonocardiales</taxon>
        <taxon>Pseudonocardiaceae</taxon>
        <taxon>Actinomycetospora</taxon>
    </lineage>
</organism>
<dbReference type="Proteomes" id="UP001385809">
    <property type="component" value="Unassembled WGS sequence"/>
</dbReference>
<name>A0ABU8MJ25_9PSEU</name>
<protein>
    <submittedName>
        <fullName evidence="1">Glycerol dehydratase reactivase beta/small subunit family protein</fullName>
    </submittedName>
</protein>
<dbReference type="Gene3D" id="3.40.50.10150">
    <property type="entry name" value="B12-dependent dehydatase associated subunit"/>
    <property type="match status" value="1"/>
</dbReference>
<proteinExistence type="predicted"/>
<gene>
    <name evidence="1" type="ORF">WCD74_05105</name>
</gene>
<sequence>MTSALSGVSTAGGLGCHGRLDRYDDPAVPPCVLVAVHDDAPPGVLREICAGAEEQGVPTGLLPDGDADADPGARRAAEASRLQVGVGVGPDGAVVVRHALVADPVLALPPGAGAGDRRLAGADAARIVAGCALRARAHFVGL</sequence>
<dbReference type="InterPro" id="IPR010254">
    <property type="entry name" value="B12-dep_deHydtase_bsu"/>
</dbReference>
<dbReference type="InterPro" id="IPR003208">
    <property type="entry name" value="Dehydtase/Dehydtase_re"/>
</dbReference>
<evidence type="ECO:0000313" key="2">
    <source>
        <dbReference type="Proteomes" id="UP001385809"/>
    </source>
</evidence>
<comment type="caution">
    <text evidence="1">The sequence shown here is derived from an EMBL/GenBank/DDBJ whole genome shotgun (WGS) entry which is preliminary data.</text>
</comment>
<dbReference type="EMBL" id="JBBEGN010000002">
    <property type="protein sequence ID" value="MEJ2867132.1"/>
    <property type="molecule type" value="Genomic_DNA"/>
</dbReference>
<reference evidence="1 2" key="1">
    <citation type="submission" date="2024-03" db="EMBL/GenBank/DDBJ databases">
        <title>Actinomycetospora sp. OC33-EN08, a novel actinomycete isolated from wild orchid (Aerides multiflora).</title>
        <authorList>
            <person name="Suriyachadkun C."/>
        </authorList>
    </citation>
    <scope>NUCLEOTIDE SEQUENCE [LARGE SCALE GENOMIC DNA]</scope>
    <source>
        <strain evidence="1 2">OC33-EN08</strain>
    </source>
</reference>
<accession>A0ABU8MJ25</accession>
<evidence type="ECO:0000313" key="1">
    <source>
        <dbReference type="EMBL" id="MEJ2867132.1"/>
    </source>
</evidence>
<keyword evidence="2" id="KW-1185">Reference proteome</keyword>
<dbReference type="RefSeq" id="WP_337693757.1">
    <property type="nucleotide sequence ID" value="NZ_JBBEGN010000002.1"/>
</dbReference>